<dbReference type="EC" id="3.1.3.25" evidence="4 10"/>
<keyword evidence="6 9" id="KW-0479">Metal-binding</keyword>
<dbReference type="GO" id="GO:0007165">
    <property type="term" value="P:signal transduction"/>
    <property type="evidence" value="ECO:0007669"/>
    <property type="project" value="TreeGrafter"/>
</dbReference>
<dbReference type="PANTHER" id="PTHR20854:SF4">
    <property type="entry name" value="INOSITOL-1-MONOPHOSPHATASE-RELATED"/>
    <property type="match status" value="1"/>
</dbReference>
<evidence type="ECO:0000256" key="9">
    <source>
        <dbReference type="PIRSR" id="PIRSR600760-2"/>
    </source>
</evidence>
<evidence type="ECO:0000256" key="3">
    <source>
        <dbReference type="ARBA" id="ARBA00009759"/>
    </source>
</evidence>
<evidence type="ECO:0000313" key="12">
    <source>
        <dbReference type="Proteomes" id="UP000433101"/>
    </source>
</evidence>
<dbReference type="FunFam" id="3.30.540.10:FF:000003">
    <property type="entry name" value="Inositol-1-monophosphatase"/>
    <property type="match status" value="1"/>
</dbReference>
<evidence type="ECO:0000256" key="10">
    <source>
        <dbReference type="RuleBase" id="RU364068"/>
    </source>
</evidence>
<feature type="binding site" evidence="9">
    <location>
        <position position="74"/>
    </location>
    <ligand>
        <name>Mg(2+)</name>
        <dbReference type="ChEBI" id="CHEBI:18420"/>
        <label>1</label>
        <note>catalytic</note>
    </ligand>
</feature>
<dbReference type="CDD" id="cd01639">
    <property type="entry name" value="IMPase"/>
    <property type="match status" value="1"/>
</dbReference>
<dbReference type="Gene3D" id="3.40.190.80">
    <property type="match status" value="1"/>
</dbReference>
<dbReference type="GO" id="GO:0008934">
    <property type="term" value="F:inositol monophosphate 1-phosphatase activity"/>
    <property type="evidence" value="ECO:0007669"/>
    <property type="project" value="InterPro"/>
</dbReference>
<dbReference type="InterPro" id="IPR022337">
    <property type="entry name" value="Inositol_monophosphatase_SuhB"/>
</dbReference>
<dbReference type="InterPro" id="IPR000760">
    <property type="entry name" value="Inositol_monophosphatase-like"/>
</dbReference>
<feature type="binding site" evidence="9">
    <location>
        <position position="91"/>
    </location>
    <ligand>
        <name>Mg(2+)</name>
        <dbReference type="ChEBI" id="CHEBI:18420"/>
        <label>1</label>
        <note>catalytic</note>
    </ligand>
</feature>
<protein>
    <recommendedName>
        <fullName evidence="5 10">Inositol-1-monophosphatase</fullName>
        <ecNumber evidence="4 10">3.1.3.25</ecNumber>
    </recommendedName>
</protein>
<name>A0A7X3S9I5_9HYPH</name>
<comment type="similarity">
    <text evidence="3 10">Belongs to the inositol monophosphatase superfamily.</text>
</comment>
<feature type="binding site" evidence="9">
    <location>
        <position position="214"/>
    </location>
    <ligand>
        <name>Mg(2+)</name>
        <dbReference type="ChEBI" id="CHEBI:18420"/>
        <label>1</label>
        <note>catalytic</note>
    </ligand>
</feature>
<proteinExistence type="inferred from homology"/>
<dbReference type="RefSeq" id="WP_160777116.1">
    <property type="nucleotide sequence ID" value="NZ_WUMV01000008.1"/>
</dbReference>
<dbReference type="InterPro" id="IPR020583">
    <property type="entry name" value="Inositol_monoP_metal-BS"/>
</dbReference>
<evidence type="ECO:0000256" key="6">
    <source>
        <dbReference type="ARBA" id="ARBA00022723"/>
    </source>
</evidence>
<dbReference type="SUPFAM" id="SSF56655">
    <property type="entry name" value="Carbohydrate phosphatase"/>
    <property type="match status" value="1"/>
</dbReference>
<dbReference type="Gene3D" id="3.30.540.10">
    <property type="entry name" value="Fructose-1,6-Bisphosphatase, subunit A, domain 1"/>
    <property type="match status" value="1"/>
</dbReference>
<dbReference type="PANTHER" id="PTHR20854">
    <property type="entry name" value="INOSITOL MONOPHOSPHATASE"/>
    <property type="match status" value="1"/>
</dbReference>
<dbReference type="InterPro" id="IPR033942">
    <property type="entry name" value="IMPase"/>
</dbReference>
<comment type="catalytic activity">
    <reaction evidence="1 10">
        <text>a myo-inositol phosphate + H2O = myo-inositol + phosphate</text>
        <dbReference type="Rhea" id="RHEA:24056"/>
        <dbReference type="ChEBI" id="CHEBI:15377"/>
        <dbReference type="ChEBI" id="CHEBI:17268"/>
        <dbReference type="ChEBI" id="CHEBI:43474"/>
        <dbReference type="ChEBI" id="CHEBI:84139"/>
        <dbReference type="EC" id="3.1.3.25"/>
    </reaction>
</comment>
<sequence length="263" mass="28102">MSNANEALLSARRRVAEAAAREAGKLALDRFRNRRFTVEAKGTQDFVSEVDKETEKLIRERLGAVFPEDGFIGEETGGTPDRIVWVVDPIDGTHNFVRGIGFWCVSIGLVVDGKPSVGVIYDPIQDELYSAAAGQGATLNGEAISVSATTEPTEAVVAIGSNFRKPPELHVNTIATLFEERCSHRGQGAGALSLALVSAGRLDGYFENHINSWDVMAGIVLIAEAGGYVNDFMADNGLMEGNTIFACTPGLKGFLSKATGFDC</sequence>
<organism evidence="11 12">
    <name type="scientific">Stappia sediminis</name>
    <dbReference type="NCBI Taxonomy" id="2692190"/>
    <lineage>
        <taxon>Bacteria</taxon>
        <taxon>Pseudomonadati</taxon>
        <taxon>Pseudomonadota</taxon>
        <taxon>Alphaproteobacteria</taxon>
        <taxon>Hyphomicrobiales</taxon>
        <taxon>Stappiaceae</taxon>
        <taxon>Stappia</taxon>
    </lineage>
</organism>
<dbReference type="PRINTS" id="PR00377">
    <property type="entry name" value="IMPHPHTASES"/>
</dbReference>
<dbReference type="AlphaFoldDB" id="A0A7X3S9I5"/>
<dbReference type="PRINTS" id="PR01959">
    <property type="entry name" value="SBIMPHPHTASE"/>
</dbReference>
<dbReference type="EMBL" id="WUMV01000008">
    <property type="protein sequence ID" value="MXN66884.1"/>
    <property type="molecule type" value="Genomic_DNA"/>
</dbReference>
<feature type="binding site" evidence="9">
    <location>
        <position position="88"/>
    </location>
    <ligand>
        <name>Mg(2+)</name>
        <dbReference type="ChEBI" id="CHEBI:18420"/>
        <label>1</label>
        <note>catalytic</note>
    </ligand>
</feature>
<dbReference type="Proteomes" id="UP000433101">
    <property type="component" value="Unassembled WGS sequence"/>
</dbReference>
<dbReference type="Pfam" id="PF00459">
    <property type="entry name" value="Inositol_P"/>
    <property type="match status" value="1"/>
</dbReference>
<accession>A0A7X3S9I5</accession>
<comment type="cofactor">
    <cofactor evidence="2 9 10">
        <name>Mg(2+)</name>
        <dbReference type="ChEBI" id="CHEBI:18420"/>
    </cofactor>
</comment>
<dbReference type="GO" id="GO:0006020">
    <property type="term" value="P:inositol metabolic process"/>
    <property type="evidence" value="ECO:0007669"/>
    <property type="project" value="TreeGrafter"/>
</dbReference>
<evidence type="ECO:0000256" key="7">
    <source>
        <dbReference type="ARBA" id="ARBA00022801"/>
    </source>
</evidence>
<reference evidence="11 12" key="1">
    <citation type="submission" date="2019-12" db="EMBL/GenBank/DDBJ databases">
        <authorList>
            <person name="Li M."/>
        </authorList>
    </citation>
    <scope>NUCLEOTIDE SEQUENCE [LARGE SCALE GENOMIC DNA]</scope>
    <source>
        <strain evidence="11 12">GBMRC 2046</strain>
    </source>
</reference>
<evidence type="ECO:0000256" key="4">
    <source>
        <dbReference type="ARBA" id="ARBA00013106"/>
    </source>
</evidence>
<keyword evidence="7 10" id="KW-0378">Hydrolase</keyword>
<evidence type="ECO:0000256" key="8">
    <source>
        <dbReference type="ARBA" id="ARBA00022842"/>
    </source>
</evidence>
<evidence type="ECO:0000256" key="5">
    <source>
        <dbReference type="ARBA" id="ARBA00019784"/>
    </source>
</evidence>
<evidence type="ECO:0000256" key="1">
    <source>
        <dbReference type="ARBA" id="ARBA00001033"/>
    </source>
</evidence>
<dbReference type="GO" id="GO:0046872">
    <property type="term" value="F:metal ion binding"/>
    <property type="evidence" value="ECO:0007669"/>
    <property type="project" value="UniProtKB-KW"/>
</dbReference>
<evidence type="ECO:0000256" key="2">
    <source>
        <dbReference type="ARBA" id="ARBA00001946"/>
    </source>
</evidence>
<feature type="binding site" evidence="9">
    <location>
        <position position="90"/>
    </location>
    <ligand>
        <name>Mg(2+)</name>
        <dbReference type="ChEBI" id="CHEBI:18420"/>
        <label>2</label>
    </ligand>
</feature>
<evidence type="ECO:0000313" key="11">
    <source>
        <dbReference type="EMBL" id="MXN66884.1"/>
    </source>
</evidence>
<keyword evidence="8 9" id="KW-0460">Magnesium</keyword>
<dbReference type="PROSITE" id="PS00629">
    <property type="entry name" value="IMP_1"/>
    <property type="match status" value="1"/>
</dbReference>
<gene>
    <name evidence="11" type="ORF">GR183_18370</name>
</gene>
<keyword evidence="12" id="KW-1185">Reference proteome</keyword>
<comment type="caution">
    <text evidence="11">The sequence shown here is derived from an EMBL/GenBank/DDBJ whole genome shotgun (WGS) entry which is preliminary data.</text>
</comment>